<keyword evidence="5 10" id="KW-0378">Hydrolase</keyword>
<sequence>MVADTPPTSRVLVTFFIQRIKPRTIVPATNSNPRLRLTFLLLGLIAFDALAVAMVYVLAHVAYGLLPMFGLPVGASVWTRGFHLVPLGPVVLAGTPFVLALQFLFGYRVTLRETTGGPALPEAAEPETSRERFASIKRERLATRLRERVGRLARAADMPTPDVRVIDSATPNSYAASRPGEQTLFVTTALVDRLDDAELDAVLAHELAHLKNGDSFVMTAAAFLPIVSARAMRRLRTTLETSVVTYRFLDGEISSNAVGAAYFHLPLVAFALVALPLTAALYLASTACYRLLSRIREYAADAGGVAICGSPAALVSALEALTENLRPTADIRAAGTGVRELCVVPYAIADGTSDPPEGRAERLAHRWQSLSERLLPRSHPPVESRIAALAERQSALDQPERL</sequence>
<protein>
    <submittedName>
        <fullName evidence="13">Protease HtpX</fullName>
    </submittedName>
</protein>
<dbReference type="PANTHER" id="PTHR43221:SF2">
    <property type="entry name" value="PROTEASE HTPX HOMOLOG"/>
    <property type="match status" value="1"/>
</dbReference>
<feature type="transmembrane region" description="Helical" evidence="11">
    <location>
        <begin position="39"/>
        <end position="63"/>
    </location>
</feature>
<keyword evidence="3 11" id="KW-0812">Transmembrane</keyword>
<keyword evidence="9 11" id="KW-0472">Membrane</keyword>
<dbReference type="GO" id="GO:0004222">
    <property type="term" value="F:metalloendopeptidase activity"/>
    <property type="evidence" value="ECO:0007669"/>
    <property type="project" value="InterPro"/>
</dbReference>
<evidence type="ECO:0000256" key="8">
    <source>
        <dbReference type="ARBA" id="ARBA00023049"/>
    </source>
</evidence>
<evidence type="ECO:0000259" key="12">
    <source>
        <dbReference type="Pfam" id="PF01435"/>
    </source>
</evidence>
<dbReference type="RefSeq" id="WP_004516201.1">
    <property type="nucleotide sequence ID" value="NZ_AOLQ01000025.1"/>
</dbReference>
<feature type="transmembrane region" description="Helical" evidence="11">
    <location>
        <begin position="261"/>
        <end position="284"/>
    </location>
</feature>
<dbReference type="AlphaFoldDB" id="M0JL54"/>
<keyword evidence="14" id="KW-1185">Reference proteome</keyword>
<dbReference type="GO" id="GO:0006508">
    <property type="term" value="P:proteolysis"/>
    <property type="evidence" value="ECO:0007669"/>
    <property type="project" value="UniProtKB-KW"/>
</dbReference>
<evidence type="ECO:0000256" key="2">
    <source>
        <dbReference type="ARBA" id="ARBA00022670"/>
    </source>
</evidence>
<gene>
    <name evidence="13" type="ORF">C437_07018</name>
</gene>
<dbReference type="InterPro" id="IPR050083">
    <property type="entry name" value="HtpX_protease"/>
</dbReference>
<keyword evidence="4" id="KW-0479">Metal-binding</keyword>
<dbReference type="PANTHER" id="PTHR43221">
    <property type="entry name" value="PROTEASE HTPX"/>
    <property type="match status" value="1"/>
</dbReference>
<evidence type="ECO:0000256" key="10">
    <source>
        <dbReference type="RuleBase" id="RU003983"/>
    </source>
</evidence>
<evidence type="ECO:0000256" key="4">
    <source>
        <dbReference type="ARBA" id="ARBA00022723"/>
    </source>
</evidence>
<evidence type="ECO:0000313" key="14">
    <source>
        <dbReference type="Proteomes" id="UP000011534"/>
    </source>
</evidence>
<keyword evidence="7 11" id="KW-1133">Transmembrane helix</keyword>
<accession>M0JL54</accession>
<dbReference type="Pfam" id="PF01435">
    <property type="entry name" value="Peptidase_M48"/>
    <property type="match status" value="1"/>
</dbReference>
<dbReference type="Proteomes" id="UP000011534">
    <property type="component" value="Unassembled WGS sequence"/>
</dbReference>
<dbReference type="GO" id="GO:0046872">
    <property type="term" value="F:metal ion binding"/>
    <property type="evidence" value="ECO:0007669"/>
    <property type="project" value="UniProtKB-KW"/>
</dbReference>
<name>M0JL54_HALVA</name>
<comment type="caution">
    <text evidence="13">The sequence shown here is derived from an EMBL/GenBank/DDBJ whole genome shotgun (WGS) entry which is preliminary data.</text>
</comment>
<proteinExistence type="inferred from homology"/>
<keyword evidence="6 10" id="KW-0862">Zinc</keyword>
<evidence type="ECO:0000256" key="3">
    <source>
        <dbReference type="ARBA" id="ARBA00022692"/>
    </source>
</evidence>
<feature type="transmembrane region" description="Helical" evidence="11">
    <location>
        <begin position="83"/>
        <end position="105"/>
    </location>
</feature>
<dbReference type="Gene3D" id="3.30.2010.10">
    <property type="entry name" value="Metalloproteases ('zincins'), catalytic domain"/>
    <property type="match status" value="1"/>
</dbReference>
<reference evidence="13 14" key="1">
    <citation type="journal article" date="2014" name="PLoS Genet.">
        <title>Phylogenetically driven sequencing of extremely halophilic archaea reveals strategies for static and dynamic osmo-response.</title>
        <authorList>
            <person name="Becker E.A."/>
            <person name="Seitzer P.M."/>
            <person name="Tritt A."/>
            <person name="Larsen D."/>
            <person name="Krusor M."/>
            <person name="Yao A.I."/>
            <person name="Wu D."/>
            <person name="Madern D."/>
            <person name="Eisen J.A."/>
            <person name="Darling A.E."/>
            <person name="Facciotti M.T."/>
        </authorList>
    </citation>
    <scope>NUCLEOTIDE SEQUENCE [LARGE SCALE GENOMIC DNA]</scope>
    <source>
        <strain evidence="13 14">ATCC 29715</strain>
    </source>
</reference>
<keyword evidence="8 10" id="KW-0482">Metalloprotease</keyword>
<dbReference type="EMBL" id="AOLQ01000025">
    <property type="protein sequence ID" value="EMA09043.1"/>
    <property type="molecule type" value="Genomic_DNA"/>
</dbReference>
<comment type="cofactor">
    <cofactor evidence="10">
        <name>Zn(2+)</name>
        <dbReference type="ChEBI" id="CHEBI:29105"/>
    </cofactor>
    <text evidence="10">Binds 1 zinc ion per subunit.</text>
</comment>
<dbReference type="InterPro" id="IPR001915">
    <property type="entry name" value="Peptidase_M48"/>
</dbReference>
<evidence type="ECO:0000256" key="6">
    <source>
        <dbReference type="ARBA" id="ARBA00022833"/>
    </source>
</evidence>
<keyword evidence="1" id="KW-1003">Cell membrane</keyword>
<evidence type="ECO:0000256" key="11">
    <source>
        <dbReference type="SAM" id="Phobius"/>
    </source>
</evidence>
<keyword evidence="2 10" id="KW-0645">Protease</keyword>
<evidence type="ECO:0000256" key="7">
    <source>
        <dbReference type="ARBA" id="ARBA00022989"/>
    </source>
</evidence>
<dbReference type="PATRIC" id="fig|662477.6.peg.1346"/>
<organism evidence="13 14">
    <name type="scientific">Haloarcula vallismortis ATCC 29715</name>
    <dbReference type="NCBI Taxonomy" id="662477"/>
    <lineage>
        <taxon>Archaea</taxon>
        <taxon>Methanobacteriati</taxon>
        <taxon>Methanobacteriota</taxon>
        <taxon>Stenosarchaea group</taxon>
        <taxon>Halobacteria</taxon>
        <taxon>Halobacteriales</taxon>
        <taxon>Haloarculaceae</taxon>
        <taxon>Haloarcula</taxon>
    </lineage>
</organism>
<evidence type="ECO:0000256" key="1">
    <source>
        <dbReference type="ARBA" id="ARBA00022475"/>
    </source>
</evidence>
<comment type="similarity">
    <text evidence="10">Belongs to the peptidase M48 family.</text>
</comment>
<evidence type="ECO:0000256" key="9">
    <source>
        <dbReference type="ARBA" id="ARBA00023136"/>
    </source>
</evidence>
<feature type="domain" description="Peptidase M48" evidence="12">
    <location>
        <begin position="142"/>
        <end position="392"/>
    </location>
</feature>
<evidence type="ECO:0000313" key="13">
    <source>
        <dbReference type="EMBL" id="EMA09043.1"/>
    </source>
</evidence>
<evidence type="ECO:0000256" key="5">
    <source>
        <dbReference type="ARBA" id="ARBA00022801"/>
    </source>
</evidence>